<dbReference type="EMBL" id="JAHQIW010007054">
    <property type="protein sequence ID" value="KAJ1371858.1"/>
    <property type="molecule type" value="Genomic_DNA"/>
</dbReference>
<dbReference type="AlphaFoldDB" id="A0AAD5WJL2"/>
<dbReference type="PANTHER" id="PTHR20973">
    <property type="entry name" value="NON-SMC ELEMENT 1-RELATED"/>
    <property type="match status" value="1"/>
</dbReference>
<dbReference type="InterPro" id="IPR011513">
    <property type="entry name" value="Nse1"/>
</dbReference>
<dbReference type="Proteomes" id="UP001196413">
    <property type="component" value="Unassembled WGS sequence"/>
</dbReference>
<dbReference type="GO" id="GO:0004842">
    <property type="term" value="F:ubiquitin-protein transferase activity"/>
    <property type="evidence" value="ECO:0007669"/>
    <property type="project" value="TreeGrafter"/>
</dbReference>
<dbReference type="Gene3D" id="1.10.10.10">
    <property type="entry name" value="Winged helix-like DNA-binding domain superfamily/Winged helix DNA-binding domain"/>
    <property type="match status" value="1"/>
</dbReference>
<protein>
    <submittedName>
        <fullName evidence="1">Uncharacterized protein</fullName>
    </submittedName>
</protein>
<evidence type="ECO:0000313" key="1">
    <source>
        <dbReference type="EMBL" id="KAJ1371858.1"/>
    </source>
</evidence>
<sequence>MKEASSQMVDETSFYEYKVPLFTEMMDIARDYSTAHQCLAMFMVNKGVVTEQIFRENSFYIRFLRYAAVFVLKRHRNVVCEIHCTIDDLNGLVELLLEQLNAQLSALGFRLKAINDEESGHEFVVLVNEDISGRDVDISGFTADEMALFSFWLRDFVEGNGARDRMSALNEASKLKSSMTLLKTQQFMDKLERNRFISMKGGDMVLAPRAIAELEPLLLSEYRCPRCCLCQKVVIQKNLAVLCSCCDVYTHRHCWLKFASSFEADEVSCPAKSWNKCKNMFSKSDVAEAWSSQST</sequence>
<accession>A0AAD5WJL2</accession>
<dbReference type="PANTHER" id="PTHR20973:SF0">
    <property type="entry name" value="NON-STRUCTURAL MAINTENANCE OF CHROMOSOMES ELEMENT 1 HOMOLOG"/>
    <property type="match status" value="1"/>
</dbReference>
<proteinExistence type="predicted"/>
<reference evidence="1" key="1">
    <citation type="submission" date="2021-06" db="EMBL/GenBank/DDBJ databases">
        <title>Parelaphostrongylus tenuis whole genome reference sequence.</title>
        <authorList>
            <person name="Garwood T.J."/>
            <person name="Larsen P.A."/>
            <person name="Fountain-Jones N.M."/>
            <person name="Garbe J.R."/>
            <person name="Macchietto M.G."/>
            <person name="Kania S.A."/>
            <person name="Gerhold R.W."/>
            <person name="Richards J.E."/>
            <person name="Wolf T.M."/>
        </authorList>
    </citation>
    <scope>NUCLEOTIDE SEQUENCE</scope>
    <source>
        <strain evidence="1">MNPRO001-30</strain>
        <tissue evidence="1">Meninges</tissue>
    </source>
</reference>
<evidence type="ECO:0000313" key="2">
    <source>
        <dbReference type="Proteomes" id="UP001196413"/>
    </source>
</evidence>
<dbReference type="GO" id="GO:0005634">
    <property type="term" value="C:nucleus"/>
    <property type="evidence" value="ECO:0007669"/>
    <property type="project" value="TreeGrafter"/>
</dbReference>
<dbReference type="GO" id="GO:0030915">
    <property type="term" value="C:Smc5-Smc6 complex"/>
    <property type="evidence" value="ECO:0007669"/>
    <property type="project" value="InterPro"/>
</dbReference>
<comment type="caution">
    <text evidence="1">The sequence shown here is derived from an EMBL/GenBank/DDBJ whole genome shotgun (WGS) entry which is preliminary data.</text>
</comment>
<dbReference type="GO" id="GO:0000724">
    <property type="term" value="P:double-strand break repair via homologous recombination"/>
    <property type="evidence" value="ECO:0007669"/>
    <property type="project" value="TreeGrafter"/>
</dbReference>
<keyword evidence="2" id="KW-1185">Reference proteome</keyword>
<dbReference type="InterPro" id="IPR036388">
    <property type="entry name" value="WH-like_DNA-bd_sf"/>
</dbReference>
<organism evidence="1 2">
    <name type="scientific">Parelaphostrongylus tenuis</name>
    <name type="common">Meningeal worm</name>
    <dbReference type="NCBI Taxonomy" id="148309"/>
    <lineage>
        <taxon>Eukaryota</taxon>
        <taxon>Metazoa</taxon>
        <taxon>Ecdysozoa</taxon>
        <taxon>Nematoda</taxon>
        <taxon>Chromadorea</taxon>
        <taxon>Rhabditida</taxon>
        <taxon>Rhabditina</taxon>
        <taxon>Rhabditomorpha</taxon>
        <taxon>Strongyloidea</taxon>
        <taxon>Metastrongylidae</taxon>
        <taxon>Parelaphostrongylus</taxon>
    </lineage>
</organism>
<name>A0AAD5WJL2_PARTN</name>
<gene>
    <name evidence="1" type="ORF">KIN20_033888</name>
</gene>